<dbReference type="AlphaFoldDB" id="A0A0C3A4Y2"/>
<protein>
    <submittedName>
        <fullName evidence="1">Uncharacterized protein</fullName>
    </submittedName>
</protein>
<dbReference type="STRING" id="1036808.A0A0C3A4Y2"/>
<reference evidence="2" key="2">
    <citation type="submission" date="2015-01" db="EMBL/GenBank/DDBJ databases">
        <title>Evolutionary Origins and Diversification of the Mycorrhizal Mutualists.</title>
        <authorList>
            <consortium name="DOE Joint Genome Institute"/>
            <consortium name="Mycorrhizal Genomics Consortium"/>
            <person name="Kohler A."/>
            <person name="Kuo A."/>
            <person name="Nagy L.G."/>
            <person name="Floudas D."/>
            <person name="Copeland A."/>
            <person name="Barry K.W."/>
            <person name="Cichocki N."/>
            <person name="Veneault-Fourrey C."/>
            <person name="LaButti K."/>
            <person name="Lindquist E.A."/>
            <person name="Lipzen A."/>
            <person name="Lundell T."/>
            <person name="Morin E."/>
            <person name="Murat C."/>
            <person name="Riley R."/>
            <person name="Ohm R."/>
            <person name="Sun H."/>
            <person name="Tunlid A."/>
            <person name="Henrissat B."/>
            <person name="Grigoriev I.V."/>
            <person name="Hibbett D.S."/>
            <person name="Martin F."/>
        </authorList>
    </citation>
    <scope>NUCLEOTIDE SEQUENCE [LARGE SCALE GENOMIC DNA]</scope>
    <source>
        <strain evidence="2">Foug A</strain>
    </source>
</reference>
<dbReference type="HOGENOM" id="CLU_105515_0_0_1"/>
<evidence type="ECO:0000313" key="2">
    <source>
        <dbReference type="Proteomes" id="UP000053989"/>
    </source>
</evidence>
<dbReference type="InParanoid" id="A0A0C3A4Y2"/>
<evidence type="ECO:0000313" key="1">
    <source>
        <dbReference type="EMBL" id="KIM59762.1"/>
    </source>
</evidence>
<name>A0A0C3A4Y2_9AGAM</name>
<reference evidence="1 2" key="1">
    <citation type="submission" date="2014-04" db="EMBL/GenBank/DDBJ databases">
        <authorList>
            <consortium name="DOE Joint Genome Institute"/>
            <person name="Kuo A."/>
            <person name="Kohler A."/>
            <person name="Nagy L.G."/>
            <person name="Floudas D."/>
            <person name="Copeland A."/>
            <person name="Barry K.W."/>
            <person name="Cichocki N."/>
            <person name="Veneault-Fourrey C."/>
            <person name="LaButti K."/>
            <person name="Lindquist E.A."/>
            <person name="Lipzen A."/>
            <person name="Lundell T."/>
            <person name="Morin E."/>
            <person name="Murat C."/>
            <person name="Sun H."/>
            <person name="Tunlid A."/>
            <person name="Henrissat B."/>
            <person name="Grigoriev I.V."/>
            <person name="Hibbett D.S."/>
            <person name="Martin F."/>
            <person name="Nordberg H.P."/>
            <person name="Cantor M.N."/>
            <person name="Hua S.X."/>
        </authorList>
    </citation>
    <scope>NUCLEOTIDE SEQUENCE [LARGE SCALE GENOMIC DNA]</scope>
    <source>
        <strain evidence="1 2">Foug A</strain>
    </source>
</reference>
<dbReference type="Proteomes" id="UP000053989">
    <property type="component" value="Unassembled WGS sequence"/>
</dbReference>
<dbReference type="OrthoDB" id="3222357at2759"/>
<sequence length="192" mass="21681">MNTNYSICNALAYHSKGIPRALVIYDVGCQWSINFGRRVESSSSLSLPEALEIIPAVGKFHLAAHKLSCFSRYSLNFIKGAGHLDGEILETLWAPFNKISPTARSMSQAHRQEVYDDHMRDSNWKKIVGIVVSLQKKYKTGEKCFEEMKEAYEQLTSVIEPSKVSQWDLDASRAESERGEALDIYLLTMDKG</sequence>
<proteinExistence type="predicted"/>
<organism evidence="1 2">
    <name type="scientific">Scleroderma citrinum Foug A</name>
    <dbReference type="NCBI Taxonomy" id="1036808"/>
    <lineage>
        <taxon>Eukaryota</taxon>
        <taxon>Fungi</taxon>
        <taxon>Dikarya</taxon>
        <taxon>Basidiomycota</taxon>
        <taxon>Agaricomycotina</taxon>
        <taxon>Agaricomycetes</taxon>
        <taxon>Agaricomycetidae</taxon>
        <taxon>Boletales</taxon>
        <taxon>Sclerodermatineae</taxon>
        <taxon>Sclerodermataceae</taxon>
        <taxon>Scleroderma</taxon>
    </lineage>
</organism>
<keyword evidence="2" id="KW-1185">Reference proteome</keyword>
<dbReference type="Pfam" id="PF18758">
    <property type="entry name" value="KDZ"/>
    <property type="match status" value="1"/>
</dbReference>
<dbReference type="EMBL" id="KN822070">
    <property type="protein sequence ID" value="KIM59762.1"/>
    <property type="molecule type" value="Genomic_DNA"/>
</dbReference>
<gene>
    <name evidence="1" type="ORF">SCLCIDRAFT_125571</name>
</gene>
<accession>A0A0C3A4Y2</accession>
<dbReference type="InterPro" id="IPR040521">
    <property type="entry name" value="KDZ"/>
</dbReference>